<dbReference type="GO" id="GO:0008270">
    <property type="term" value="F:zinc ion binding"/>
    <property type="evidence" value="ECO:0007669"/>
    <property type="project" value="UniProtKB-KW"/>
</dbReference>
<protein>
    <recommendedName>
        <fullName evidence="7">HAT C-terminal dimerisation domain-containing protein</fullName>
    </recommendedName>
</protein>
<dbReference type="InterPro" id="IPR012337">
    <property type="entry name" value="RNaseH-like_sf"/>
</dbReference>
<name>A0A2S4W2D1_9BASI</name>
<dbReference type="Pfam" id="PF05699">
    <property type="entry name" value="Dimer_Tnp_hAT"/>
    <property type="match status" value="1"/>
</dbReference>
<keyword evidence="9" id="KW-1185">Reference proteome</keyword>
<dbReference type="VEuPathDB" id="FungiDB:PSTT_01756"/>
<evidence type="ECO:0000256" key="6">
    <source>
        <dbReference type="SAM" id="MobiDB-lite"/>
    </source>
</evidence>
<evidence type="ECO:0000313" key="9">
    <source>
        <dbReference type="Proteomes" id="UP000239156"/>
    </source>
</evidence>
<evidence type="ECO:0000256" key="2">
    <source>
        <dbReference type="ARBA" id="ARBA00022723"/>
    </source>
</evidence>
<comment type="caution">
    <text evidence="8">The sequence shown here is derived from an EMBL/GenBank/DDBJ whole genome shotgun (WGS) entry which is preliminary data.</text>
</comment>
<evidence type="ECO:0000256" key="4">
    <source>
        <dbReference type="ARBA" id="ARBA00022833"/>
    </source>
</evidence>
<gene>
    <name evidence="8" type="ORF">PSTT_01756</name>
</gene>
<feature type="compositionally biased region" description="Basic and acidic residues" evidence="6">
    <location>
        <begin position="675"/>
        <end position="688"/>
    </location>
</feature>
<dbReference type="SUPFAM" id="SSF53098">
    <property type="entry name" value="Ribonuclease H-like"/>
    <property type="match status" value="1"/>
</dbReference>
<dbReference type="InterPro" id="IPR008906">
    <property type="entry name" value="HATC_C_dom"/>
</dbReference>
<dbReference type="InterPro" id="IPR052035">
    <property type="entry name" value="ZnF_BED_domain_contain"/>
</dbReference>
<feature type="compositionally biased region" description="Acidic residues" evidence="6">
    <location>
        <begin position="689"/>
        <end position="711"/>
    </location>
</feature>
<evidence type="ECO:0000313" key="8">
    <source>
        <dbReference type="EMBL" id="POW15926.1"/>
    </source>
</evidence>
<dbReference type="Proteomes" id="UP000239156">
    <property type="component" value="Unassembled WGS sequence"/>
</dbReference>
<feature type="region of interest" description="Disordered" evidence="6">
    <location>
        <begin position="670"/>
        <end position="711"/>
    </location>
</feature>
<sequence length="711" mass="80248">MVIDSAKKLKKYTKSASTQSNTGGGKVQRSWVWVYFKVANSEQVQCQVASKKSGGENCNKLLKVDDTGSTKSMIAHLRKIHGLLPPETEKTNQLLLPNLLKRQRVEQRPMLNVDLLKQAIAYLIAEADLPYAIVERKSFKWLLELLNPATVNMEFGRKAIATEVDLLYLAHKKQLQKLLKGMKYLSYTLDAWTSPNSKAFMAITVHGITSDWKMLDMLVGMPAVQGRHTGHNFGDLFVDTLDNMEIADALFCITADNASNNGTLASRVEFRLDGIFDANTRLLGCMAHVINLAAHDGLKSRRGKGGDSSKHGFRYNPRSPDGIDVNLQTVVSRIHGLATFVRHSPQRREGFEAVIQLVNSQGTSNPPIKEDLILKRDVRTRWNSTYIMLKRALKLRSVCSTYCASSGEVNKFSLSESEWDKVEQITRFLEPLNDVTKLLCRSKYPTLTVSIPIYISLIKSIYGVRAMYDASQLIPAADEMVKKLSKYLSLALEKPAPICAMILDPRIKLSYFEKNRSFFAKHNISKITLEDAFEMFKEEATDFDRSPNPDAKEDREEKTKTNRISALEADIFGEASVANDLTAEINQYISEVNERHDCDILNYWAHHTKIYPSLSLMARCYLGIPATSAPSERVFSRSKTIIGSQRHSLSSSSIEHLLCVKEWYQNSDEMMDSASVEKPEPHPKSKYDSDDESDTDTEDEEQDEENENNDE</sequence>
<keyword evidence="3" id="KW-0863">Zinc-finger</keyword>
<dbReference type="PANTHER" id="PTHR46481">
    <property type="entry name" value="ZINC FINGER BED DOMAIN-CONTAINING PROTEIN 4"/>
    <property type="match status" value="1"/>
</dbReference>
<dbReference type="VEuPathDB" id="FungiDB:PSHT_07630"/>
<evidence type="ECO:0000256" key="3">
    <source>
        <dbReference type="ARBA" id="ARBA00022771"/>
    </source>
</evidence>
<keyword evidence="2" id="KW-0479">Metal-binding</keyword>
<dbReference type="GO" id="GO:0046983">
    <property type="term" value="F:protein dimerization activity"/>
    <property type="evidence" value="ECO:0007669"/>
    <property type="project" value="InterPro"/>
</dbReference>
<dbReference type="GO" id="GO:0005634">
    <property type="term" value="C:nucleus"/>
    <property type="evidence" value="ECO:0007669"/>
    <property type="project" value="UniProtKB-SubCell"/>
</dbReference>
<keyword evidence="5" id="KW-0539">Nucleus</keyword>
<evidence type="ECO:0000256" key="1">
    <source>
        <dbReference type="ARBA" id="ARBA00004123"/>
    </source>
</evidence>
<dbReference type="PANTHER" id="PTHR46481:SF10">
    <property type="entry name" value="ZINC FINGER BED DOMAIN-CONTAINING PROTEIN 39"/>
    <property type="match status" value="1"/>
</dbReference>
<evidence type="ECO:0000259" key="7">
    <source>
        <dbReference type="Pfam" id="PF05699"/>
    </source>
</evidence>
<reference evidence="8" key="1">
    <citation type="submission" date="2017-12" db="EMBL/GenBank/DDBJ databases">
        <title>Gene loss provides genomic basis for host adaptation in cereal stripe rust fungi.</title>
        <authorList>
            <person name="Xia C."/>
        </authorList>
    </citation>
    <scope>NUCLEOTIDE SEQUENCE [LARGE SCALE GENOMIC DNA]</scope>
    <source>
        <strain evidence="8">93-210</strain>
    </source>
</reference>
<organism evidence="8 9">
    <name type="scientific">Puccinia striiformis</name>
    <dbReference type="NCBI Taxonomy" id="27350"/>
    <lineage>
        <taxon>Eukaryota</taxon>
        <taxon>Fungi</taxon>
        <taxon>Dikarya</taxon>
        <taxon>Basidiomycota</taxon>
        <taxon>Pucciniomycotina</taxon>
        <taxon>Pucciniomycetes</taxon>
        <taxon>Pucciniales</taxon>
        <taxon>Pucciniaceae</taxon>
        <taxon>Puccinia</taxon>
    </lineage>
</organism>
<proteinExistence type="predicted"/>
<feature type="domain" description="HAT C-terminal dimerisation" evidence="7">
    <location>
        <begin position="584"/>
        <end position="664"/>
    </location>
</feature>
<dbReference type="AlphaFoldDB" id="A0A2S4W2D1"/>
<dbReference type="EMBL" id="PKSL01000010">
    <property type="protein sequence ID" value="POW15926.1"/>
    <property type="molecule type" value="Genomic_DNA"/>
</dbReference>
<evidence type="ECO:0000256" key="5">
    <source>
        <dbReference type="ARBA" id="ARBA00023242"/>
    </source>
</evidence>
<keyword evidence="4" id="KW-0862">Zinc</keyword>
<accession>A0A2S4W2D1</accession>
<comment type="subcellular location">
    <subcellularLocation>
        <location evidence="1">Nucleus</location>
    </subcellularLocation>
</comment>